<protein>
    <recommendedName>
        <fullName evidence="10">Transglycosylase</fullName>
    </recommendedName>
</protein>
<dbReference type="PANTHER" id="PTHR33884">
    <property type="entry name" value="UPF0410 PROTEIN YMGE"/>
    <property type="match status" value="1"/>
</dbReference>
<comment type="similarity">
    <text evidence="2">Belongs to the UPF0410 family.</text>
</comment>
<dbReference type="STRING" id="1798381.A2721_00450"/>
<evidence type="ECO:0000313" key="9">
    <source>
        <dbReference type="Proteomes" id="UP000177871"/>
    </source>
</evidence>
<name>A0A1F6A548_9BACT</name>
<dbReference type="AlphaFoldDB" id="A0A1F6A548"/>
<feature type="transmembrane region" description="Helical" evidence="7">
    <location>
        <begin position="58"/>
        <end position="80"/>
    </location>
</feature>
<gene>
    <name evidence="8" type="ORF">A2721_00450</name>
</gene>
<keyword evidence="4 7" id="KW-0812">Transmembrane</keyword>
<keyword evidence="3" id="KW-1003">Cell membrane</keyword>
<dbReference type="Pfam" id="PF04226">
    <property type="entry name" value="Transgly_assoc"/>
    <property type="match status" value="1"/>
</dbReference>
<dbReference type="PANTHER" id="PTHR33884:SF3">
    <property type="entry name" value="UPF0410 PROTEIN YMGE"/>
    <property type="match status" value="1"/>
</dbReference>
<sequence>MQFILWAIFGGIAGWLASIFMKTNASQGMLMDVILGVVGGLVGGLIMNLFGFSGVTGFNLYSMFVSVLGAVVLIALGRALTQSAV</sequence>
<evidence type="ECO:0000313" key="8">
    <source>
        <dbReference type="EMBL" id="OGG19839.1"/>
    </source>
</evidence>
<organism evidence="8 9">
    <name type="scientific">Candidatus Gottesmanbacteria bacterium RIFCSPHIGHO2_01_FULL_47_48</name>
    <dbReference type="NCBI Taxonomy" id="1798381"/>
    <lineage>
        <taxon>Bacteria</taxon>
        <taxon>Candidatus Gottesmaniibacteriota</taxon>
    </lineage>
</organism>
<accession>A0A1F6A548</accession>
<evidence type="ECO:0000256" key="4">
    <source>
        <dbReference type="ARBA" id="ARBA00022692"/>
    </source>
</evidence>
<dbReference type="Proteomes" id="UP000177871">
    <property type="component" value="Unassembled WGS sequence"/>
</dbReference>
<evidence type="ECO:0000256" key="2">
    <source>
        <dbReference type="ARBA" id="ARBA00011006"/>
    </source>
</evidence>
<evidence type="ECO:0000256" key="6">
    <source>
        <dbReference type="ARBA" id="ARBA00023136"/>
    </source>
</evidence>
<evidence type="ECO:0000256" key="7">
    <source>
        <dbReference type="SAM" id="Phobius"/>
    </source>
</evidence>
<comment type="caution">
    <text evidence="8">The sequence shown here is derived from an EMBL/GenBank/DDBJ whole genome shotgun (WGS) entry which is preliminary data.</text>
</comment>
<keyword evidence="5 7" id="KW-1133">Transmembrane helix</keyword>
<keyword evidence="6 7" id="KW-0472">Membrane</keyword>
<comment type="subcellular location">
    <subcellularLocation>
        <location evidence="1">Cell membrane</location>
        <topology evidence="1">Multi-pass membrane protein</topology>
    </subcellularLocation>
</comment>
<evidence type="ECO:0008006" key="10">
    <source>
        <dbReference type="Google" id="ProtNLM"/>
    </source>
</evidence>
<feature type="transmembrane region" description="Helical" evidence="7">
    <location>
        <begin position="33"/>
        <end position="52"/>
    </location>
</feature>
<evidence type="ECO:0000256" key="3">
    <source>
        <dbReference type="ARBA" id="ARBA00022475"/>
    </source>
</evidence>
<dbReference type="GO" id="GO:0005886">
    <property type="term" value="C:plasma membrane"/>
    <property type="evidence" value="ECO:0007669"/>
    <property type="project" value="UniProtKB-SubCell"/>
</dbReference>
<evidence type="ECO:0000256" key="1">
    <source>
        <dbReference type="ARBA" id="ARBA00004651"/>
    </source>
</evidence>
<feature type="transmembrane region" description="Helical" evidence="7">
    <location>
        <begin position="6"/>
        <end position="21"/>
    </location>
</feature>
<evidence type="ECO:0000256" key="5">
    <source>
        <dbReference type="ARBA" id="ARBA00022989"/>
    </source>
</evidence>
<dbReference type="EMBL" id="MFJK01000002">
    <property type="protein sequence ID" value="OGG19839.1"/>
    <property type="molecule type" value="Genomic_DNA"/>
</dbReference>
<proteinExistence type="inferred from homology"/>
<reference evidence="8 9" key="1">
    <citation type="journal article" date="2016" name="Nat. Commun.">
        <title>Thousands of microbial genomes shed light on interconnected biogeochemical processes in an aquifer system.</title>
        <authorList>
            <person name="Anantharaman K."/>
            <person name="Brown C.T."/>
            <person name="Hug L.A."/>
            <person name="Sharon I."/>
            <person name="Castelle C.J."/>
            <person name="Probst A.J."/>
            <person name="Thomas B.C."/>
            <person name="Singh A."/>
            <person name="Wilkins M.J."/>
            <person name="Karaoz U."/>
            <person name="Brodie E.L."/>
            <person name="Williams K.H."/>
            <person name="Hubbard S.S."/>
            <person name="Banfield J.F."/>
        </authorList>
    </citation>
    <scope>NUCLEOTIDE SEQUENCE [LARGE SCALE GENOMIC DNA]</scope>
</reference>
<dbReference type="InterPro" id="IPR007341">
    <property type="entry name" value="Transgly_assoc"/>
</dbReference>